<accession>A0ABM8HT14</accession>
<evidence type="ECO:0000313" key="5">
    <source>
        <dbReference type="Proteomes" id="UP001319827"/>
    </source>
</evidence>
<dbReference type="EMBL" id="AP024355">
    <property type="protein sequence ID" value="BCR03592.1"/>
    <property type="molecule type" value="Genomic_DNA"/>
</dbReference>
<evidence type="ECO:0000259" key="2">
    <source>
        <dbReference type="Pfam" id="PF00156"/>
    </source>
</evidence>
<evidence type="ECO:0000259" key="3">
    <source>
        <dbReference type="Pfam" id="PF18912"/>
    </source>
</evidence>
<protein>
    <submittedName>
        <fullName evidence="4">Amidophosphoribosyltransferase</fullName>
    </submittedName>
</protein>
<dbReference type="PANTHER" id="PTHR47505:SF1">
    <property type="entry name" value="DNA UTILIZATION PROTEIN YHGH"/>
    <property type="match status" value="1"/>
</dbReference>
<dbReference type="InterPro" id="IPR000836">
    <property type="entry name" value="PRTase_dom"/>
</dbReference>
<dbReference type="Gene3D" id="3.40.50.2020">
    <property type="match status" value="1"/>
</dbReference>
<comment type="similarity">
    <text evidence="1">Belongs to the ComF/GntX family.</text>
</comment>
<dbReference type="InterPro" id="IPR029057">
    <property type="entry name" value="PRTase-like"/>
</dbReference>
<reference evidence="4 5" key="2">
    <citation type="journal article" date="2021" name="Int. J. Syst. Evol. Microbiol.">
        <title>Isolation and Polyphasic Characterization of Desulfuromonas versatilis sp. Nov., an Electrogenic Bacteria Capable of Versatile Metabolism Isolated from a Graphene Oxide-Reducing Enrichment Culture.</title>
        <authorList>
            <person name="Xie L."/>
            <person name="Yoshida N."/>
            <person name="Ishii S."/>
            <person name="Meng L."/>
        </authorList>
    </citation>
    <scope>NUCLEOTIDE SEQUENCE [LARGE SCALE GENOMIC DNA]</scope>
    <source>
        <strain evidence="4 5">NIT-T3</strain>
    </source>
</reference>
<feature type="domain" description="Double zinc ribbon" evidence="3">
    <location>
        <begin position="15"/>
        <end position="77"/>
    </location>
</feature>
<organism evidence="4 5">
    <name type="scientific">Desulfuromonas versatilis</name>
    <dbReference type="NCBI Taxonomy" id="2802975"/>
    <lineage>
        <taxon>Bacteria</taxon>
        <taxon>Pseudomonadati</taxon>
        <taxon>Thermodesulfobacteriota</taxon>
        <taxon>Desulfuromonadia</taxon>
        <taxon>Desulfuromonadales</taxon>
        <taxon>Desulfuromonadaceae</taxon>
        <taxon>Desulfuromonas</taxon>
    </lineage>
</organism>
<name>A0ABM8HT14_9BACT</name>
<dbReference type="InterPro" id="IPR044005">
    <property type="entry name" value="DZR_2"/>
</dbReference>
<gene>
    <name evidence="4" type="ORF">DESUT3_06610</name>
</gene>
<dbReference type="CDD" id="cd06223">
    <property type="entry name" value="PRTases_typeI"/>
    <property type="match status" value="1"/>
</dbReference>
<feature type="domain" description="Phosphoribosyltransferase" evidence="2">
    <location>
        <begin position="155"/>
        <end position="246"/>
    </location>
</feature>
<dbReference type="Pfam" id="PF00156">
    <property type="entry name" value="Pribosyltran"/>
    <property type="match status" value="1"/>
</dbReference>
<dbReference type="Proteomes" id="UP001319827">
    <property type="component" value="Chromosome"/>
</dbReference>
<dbReference type="SUPFAM" id="SSF53271">
    <property type="entry name" value="PRTase-like"/>
    <property type="match status" value="1"/>
</dbReference>
<reference evidence="4 5" key="1">
    <citation type="journal article" date="2016" name="C (Basel)">
        <title>Selective Growth of and Electricity Production by Marine Exoelectrogenic Bacteria in Self-Aggregated Hydrogel of Microbially Reduced Graphene Oxide.</title>
        <authorList>
            <person name="Yoshida N."/>
            <person name="Goto Y."/>
            <person name="Miyata Y."/>
        </authorList>
    </citation>
    <scope>NUCLEOTIDE SEQUENCE [LARGE SCALE GENOMIC DNA]</scope>
    <source>
        <strain evidence="4 5">NIT-T3</strain>
    </source>
</reference>
<keyword evidence="5" id="KW-1185">Reference proteome</keyword>
<dbReference type="RefSeq" id="WP_221251060.1">
    <property type="nucleotide sequence ID" value="NZ_AP024355.1"/>
</dbReference>
<dbReference type="Pfam" id="PF18912">
    <property type="entry name" value="DZR_2"/>
    <property type="match status" value="1"/>
</dbReference>
<dbReference type="PANTHER" id="PTHR47505">
    <property type="entry name" value="DNA UTILIZATION PROTEIN YHGH"/>
    <property type="match status" value="1"/>
</dbReference>
<dbReference type="InterPro" id="IPR051910">
    <property type="entry name" value="ComF/GntX_DNA_util-trans"/>
</dbReference>
<sequence length="248" mass="27090">MPLLRSRLLPQLQALLDLLLPPACPLCGANLPQGPDQPPLCPACLAGIRPLESPCCPRCALPYPAEEGTDHLCEPCLRRPPPFAWVAALGLYMGTLQSAVQRLKFSGAIGLDRPLASLLADRFTDQVREFEPDLLLPVPLHRDRLRRRSYNQSLLIARVLGRRWGVPVACRSLVRTRDTPPQQALKADIRQRNLQGAFRLLGPLAGERVILVDDVMTTGATARECSRVLLTGGASAVAVTVLARTPRP</sequence>
<proteinExistence type="inferred from homology"/>
<evidence type="ECO:0000256" key="1">
    <source>
        <dbReference type="ARBA" id="ARBA00008007"/>
    </source>
</evidence>
<evidence type="ECO:0000313" key="4">
    <source>
        <dbReference type="EMBL" id="BCR03592.1"/>
    </source>
</evidence>